<dbReference type="AlphaFoldDB" id="A0A8S9MLH9"/>
<feature type="transmembrane region" description="Helical" evidence="2">
    <location>
        <begin position="97"/>
        <end position="118"/>
    </location>
</feature>
<evidence type="ECO:0000256" key="1">
    <source>
        <dbReference type="SAM" id="MobiDB-lite"/>
    </source>
</evidence>
<evidence type="ECO:0008006" key="5">
    <source>
        <dbReference type="Google" id="ProtNLM"/>
    </source>
</evidence>
<dbReference type="Pfam" id="PF05514">
    <property type="entry name" value="HR_lesion"/>
    <property type="match status" value="1"/>
</dbReference>
<evidence type="ECO:0000313" key="4">
    <source>
        <dbReference type="Proteomes" id="UP000712600"/>
    </source>
</evidence>
<dbReference type="PANTHER" id="PTHR31474:SF9">
    <property type="entry name" value="HR-LIKE LESION-INDUCING PROTEIN-LIKE PROTEIN"/>
    <property type="match status" value="1"/>
</dbReference>
<protein>
    <recommendedName>
        <fullName evidence="5">HR-like lesion-inducer</fullName>
    </recommendedName>
</protein>
<comment type="caution">
    <text evidence="3">The sequence shown here is derived from an EMBL/GenBank/DDBJ whole genome shotgun (WGS) entry which is preliminary data.</text>
</comment>
<dbReference type="InterPro" id="IPR008637">
    <property type="entry name" value="HR_lesion"/>
</dbReference>
<organism evidence="3 4">
    <name type="scientific">Brassica cretica</name>
    <name type="common">Mustard</name>
    <dbReference type="NCBI Taxonomy" id="69181"/>
    <lineage>
        <taxon>Eukaryota</taxon>
        <taxon>Viridiplantae</taxon>
        <taxon>Streptophyta</taxon>
        <taxon>Embryophyta</taxon>
        <taxon>Tracheophyta</taxon>
        <taxon>Spermatophyta</taxon>
        <taxon>Magnoliopsida</taxon>
        <taxon>eudicotyledons</taxon>
        <taxon>Gunneridae</taxon>
        <taxon>Pentapetalae</taxon>
        <taxon>rosids</taxon>
        <taxon>malvids</taxon>
        <taxon>Brassicales</taxon>
        <taxon>Brassicaceae</taxon>
        <taxon>Brassiceae</taxon>
        <taxon>Brassica</taxon>
    </lineage>
</organism>
<feature type="transmembrane region" description="Helical" evidence="2">
    <location>
        <begin position="64"/>
        <end position="85"/>
    </location>
</feature>
<dbReference type="PANTHER" id="PTHR31474">
    <property type="entry name" value="HR-LIKE LESION-INDUCER"/>
    <property type="match status" value="1"/>
</dbReference>
<dbReference type="EMBL" id="QGKX02002183">
    <property type="protein sequence ID" value="KAF3484705.1"/>
    <property type="molecule type" value="Genomic_DNA"/>
</dbReference>
<dbReference type="Proteomes" id="UP000712600">
    <property type="component" value="Unassembled WGS sequence"/>
</dbReference>
<keyword evidence="2" id="KW-1133">Transmembrane helix</keyword>
<gene>
    <name evidence="3" type="ORF">F2Q69_00053706</name>
</gene>
<evidence type="ECO:0000256" key="2">
    <source>
        <dbReference type="SAM" id="Phobius"/>
    </source>
</evidence>
<keyword evidence="2" id="KW-0472">Membrane</keyword>
<feature type="compositionally biased region" description="Basic and acidic residues" evidence="1">
    <location>
        <begin position="155"/>
        <end position="166"/>
    </location>
</feature>
<sequence>MSNVKNIMCTTLTRSMPAIAFFGRMAFALVFIISAIQDYADHFGGGGGPLEKTVGPAVNVMTKYGSKVLTFYTGMQVVAFDVRLLEFSLITAKGTAALWFIFGQSMPAYFLLATQMLSTVIPFPTNLNDFTQNLTLMGALLYYIGLKHSIDNLEEGEKSKEKEKKMTSPPLPNPKETKM</sequence>
<feature type="region of interest" description="Disordered" evidence="1">
    <location>
        <begin position="155"/>
        <end position="179"/>
    </location>
</feature>
<reference evidence="3" key="1">
    <citation type="submission" date="2019-12" db="EMBL/GenBank/DDBJ databases">
        <title>Genome sequencing and annotation of Brassica cretica.</title>
        <authorList>
            <person name="Studholme D.J."/>
            <person name="Sarris P."/>
        </authorList>
    </citation>
    <scope>NUCLEOTIDE SEQUENCE</scope>
    <source>
        <strain evidence="3">PFS-109/04</strain>
        <tissue evidence="3">Leaf</tissue>
    </source>
</reference>
<proteinExistence type="predicted"/>
<name>A0A8S9MLH9_BRACR</name>
<accession>A0A8S9MLH9</accession>
<evidence type="ECO:0000313" key="3">
    <source>
        <dbReference type="EMBL" id="KAF3484705.1"/>
    </source>
</evidence>
<keyword evidence="2" id="KW-0812">Transmembrane</keyword>